<feature type="domain" description="RSE1/DDB1/CPSF1 second beta-propeller" evidence="7">
    <location>
        <begin position="545"/>
        <end position="781"/>
    </location>
</feature>
<protein>
    <recommendedName>
        <fullName evidence="11">Cleavage/polyadenylation specificity factor A subunit N-terminal domain-containing protein</fullName>
    </recommendedName>
</protein>
<comment type="subcellular location">
    <subcellularLocation>
        <location evidence="1">Nucleus</location>
    </subcellularLocation>
</comment>
<evidence type="ECO:0000256" key="4">
    <source>
        <dbReference type="SAM" id="MobiDB-lite"/>
    </source>
</evidence>
<feature type="region of interest" description="Disordered" evidence="4">
    <location>
        <begin position="1387"/>
        <end position="1406"/>
    </location>
</feature>
<evidence type="ECO:0000256" key="2">
    <source>
        <dbReference type="ARBA" id="ARBA00023242"/>
    </source>
</evidence>
<keyword evidence="9" id="KW-1185">Reference proteome</keyword>
<reference evidence="10" key="3">
    <citation type="submission" date="2025-04" db="UniProtKB">
        <authorList>
            <consortium name="RefSeq"/>
        </authorList>
    </citation>
    <scope>IDENTIFICATION</scope>
    <source>
        <strain evidence="10">CBS 781.70</strain>
    </source>
</reference>
<dbReference type="InterPro" id="IPR015943">
    <property type="entry name" value="WD40/YVTN_repeat-like_dom_sf"/>
</dbReference>
<dbReference type="Pfam" id="PF10433">
    <property type="entry name" value="Beta-prop_RSE1_1st"/>
    <property type="match status" value="1"/>
</dbReference>
<evidence type="ECO:0000256" key="1">
    <source>
        <dbReference type="ARBA" id="ARBA00004123"/>
    </source>
</evidence>
<organism evidence="8">
    <name type="scientific">Eremomyces bilateralis CBS 781.70</name>
    <dbReference type="NCBI Taxonomy" id="1392243"/>
    <lineage>
        <taxon>Eukaryota</taxon>
        <taxon>Fungi</taxon>
        <taxon>Dikarya</taxon>
        <taxon>Ascomycota</taxon>
        <taxon>Pezizomycotina</taxon>
        <taxon>Dothideomycetes</taxon>
        <taxon>Dothideomycetes incertae sedis</taxon>
        <taxon>Eremomycetales</taxon>
        <taxon>Eremomycetaceae</taxon>
        <taxon>Eremomyces</taxon>
    </lineage>
</organism>
<dbReference type="PANTHER" id="PTHR10644">
    <property type="entry name" value="DNA REPAIR/RNA PROCESSING CPSF FAMILY"/>
    <property type="match status" value="1"/>
</dbReference>
<evidence type="ECO:0000313" key="8">
    <source>
        <dbReference type="EMBL" id="KAF1811560.1"/>
    </source>
</evidence>
<feature type="region of interest" description="Disordered" evidence="4">
    <location>
        <begin position="1240"/>
        <end position="1268"/>
    </location>
</feature>
<keyword evidence="2" id="KW-0539">Nucleus</keyword>
<dbReference type="Proteomes" id="UP000504638">
    <property type="component" value="Unplaced"/>
</dbReference>
<evidence type="ECO:0000256" key="3">
    <source>
        <dbReference type="SAM" id="Coils"/>
    </source>
</evidence>
<evidence type="ECO:0000259" key="5">
    <source>
        <dbReference type="Pfam" id="PF03178"/>
    </source>
</evidence>
<dbReference type="OrthoDB" id="20774at2759"/>
<evidence type="ECO:0008006" key="11">
    <source>
        <dbReference type="Google" id="ProtNLM"/>
    </source>
</evidence>
<name>A0A6G1G0V8_9PEZI</name>
<dbReference type="GeneID" id="54421918"/>
<feature type="coiled-coil region" evidence="3">
    <location>
        <begin position="1413"/>
        <end position="1440"/>
    </location>
</feature>
<evidence type="ECO:0000259" key="7">
    <source>
        <dbReference type="Pfam" id="PF23726"/>
    </source>
</evidence>
<evidence type="ECO:0000313" key="9">
    <source>
        <dbReference type="Proteomes" id="UP000504638"/>
    </source>
</evidence>
<gene>
    <name evidence="8 10" type="ORF">P152DRAFT_474717</name>
</gene>
<keyword evidence="3" id="KW-0175">Coiled coil</keyword>
<evidence type="ECO:0000313" key="10">
    <source>
        <dbReference type="RefSeq" id="XP_033533191.1"/>
    </source>
</evidence>
<dbReference type="InterPro" id="IPR018846">
    <property type="entry name" value="Beta-prop_RSE1/DDB1/CPSF1_1st"/>
</dbReference>
<reference evidence="10" key="2">
    <citation type="submission" date="2020-04" db="EMBL/GenBank/DDBJ databases">
        <authorList>
            <consortium name="NCBI Genome Project"/>
        </authorList>
    </citation>
    <scope>NUCLEOTIDE SEQUENCE</scope>
    <source>
        <strain evidence="10">CBS 781.70</strain>
    </source>
</reference>
<dbReference type="EMBL" id="ML975161">
    <property type="protein sequence ID" value="KAF1811560.1"/>
    <property type="molecule type" value="Genomic_DNA"/>
</dbReference>
<proteinExistence type="predicted"/>
<dbReference type="InterPro" id="IPR004871">
    <property type="entry name" value="RSE1/DDB1/CPSF1_C"/>
</dbReference>
<dbReference type="RefSeq" id="XP_033533191.1">
    <property type="nucleotide sequence ID" value="XM_033681348.1"/>
</dbReference>
<reference evidence="8 10" key="1">
    <citation type="submission" date="2020-01" db="EMBL/GenBank/DDBJ databases">
        <authorList>
            <consortium name="DOE Joint Genome Institute"/>
            <person name="Haridas S."/>
            <person name="Albert R."/>
            <person name="Binder M."/>
            <person name="Bloem J."/>
            <person name="Labutti K."/>
            <person name="Salamov A."/>
            <person name="Andreopoulos B."/>
            <person name="Baker S.E."/>
            <person name="Barry K."/>
            <person name="Bills G."/>
            <person name="Bluhm B.H."/>
            <person name="Cannon C."/>
            <person name="Castanera R."/>
            <person name="Culley D.E."/>
            <person name="Daum C."/>
            <person name="Ezra D."/>
            <person name="Gonzalez J.B."/>
            <person name="Henrissat B."/>
            <person name="Kuo A."/>
            <person name="Liang C."/>
            <person name="Lipzen A."/>
            <person name="Lutzoni F."/>
            <person name="Magnuson J."/>
            <person name="Mondo S."/>
            <person name="Nolan M."/>
            <person name="Ohm R."/>
            <person name="Pangilinan J."/>
            <person name="Park H.-J."/>
            <person name="Ramirez L."/>
            <person name="Alfaro M."/>
            <person name="Sun H."/>
            <person name="Tritt A."/>
            <person name="Yoshinaga Y."/>
            <person name="Zwiers L.-H."/>
            <person name="Turgeon B.G."/>
            <person name="Goodwin S.B."/>
            <person name="Spatafora J.W."/>
            <person name="Crous P.W."/>
            <person name="Grigoriev I.V."/>
        </authorList>
    </citation>
    <scope>NUCLEOTIDE SEQUENCE</scope>
    <source>
        <strain evidence="8 10">CBS 781.70</strain>
    </source>
</reference>
<dbReference type="GO" id="GO:0005634">
    <property type="term" value="C:nucleus"/>
    <property type="evidence" value="ECO:0007669"/>
    <property type="project" value="UniProtKB-SubCell"/>
</dbReference>
<feature type="domain" description="RSE1/DDB1/CPSF1 first beta-propeller" evidence="6">
    <location>
        <begin position="64"/>
        <end position="457"/>
    </location>
</feature>
<dbReference type="Pfam" id="PF23726">
    <property type="entry name" value="Beta-prop_RSE1_2nd"/>
    <property type="match status" value="1"/>
</dbReference>
<evidence type="ECO:0000259" key="6">
    <source>
        <dbReference type="Pfam" id="PF10433"/>
    </source>
</evidence>
<sequence>MDDPMQVETHVMVDGQYQTRRANLRDILATQRVKTAQKQEVPKSLHAGPYIGIVSRTLLHSPMINHVFPARIRRGDKNDLVFVGEDFVHVKEASPDGSLHHVAFHATDSHIRAAAILGTPSVDHSVEGEGLSKPKVKDEHGVQKVLPPEILVCTLQSGNLQFIWPENRLGATQFRIVSFALPIDISHLKTFGKHLAVDAHGRAIAVAPSEGGVMFYNLLPRKEMEAMWEASPEEFHPFKNETAIAINGTILNMTFLQPSTNPQEKHVASLVVIFKAVTKVRMMCYEWDVRDANPKIDTVVKGYPMSHEIKNPQMIIPLERSRSFCVVSDNLITHITGIQTRDPVFRGPLPLNSAEPRYPGLSRSSPLCTHWSRAIRHADWKDQKQEAFYVVREDGQVIYIEATETGVSMQATVGIFDCHINKAFAAFMIGDELREPDYLIASGSMSEGQLLKIGGEVPEDFTHPTRETSLDPQSVQTLRDWAPTPDMILTNLQSLSPGQGRPERRPLNYPSIFTTAGNEPYGAIVEQRIGLELRNGTMVDSDLFLGTTKLWTFWDADMAMYILASRAEESNLFRIQDGDLIDEELTSANCGFNPERPTVAAGDFGQYVVQVTPEAAFVCSPTHEGIALPQDHTFFATSGGKFVAADIDQSSMTIAFVSRQDNRSHLHLVEFDEDEAGGMYDRNWGTVPLPSVEVTCIRNMSREDAHVVFLGLSDGTIAVFPASPGAGLSSPFFLPLSGEPASTVETHVAETVTVLENIGSANEDGDEFKLLCGLRNGELCHDTFILRATDAGETEIVFKGQMAFIRIGQSSLFITDSRESSAAKYAYGVCGSVIVTIFCDTLDFVNVERVWIADQHRSAFRQPTVCTLAAIPLCQVQNHKDEVALAYIVGEHLYLGTTSTQVKPVPRRIDISGSPERIMYSPFLKAFIVSSVRTEIRNGRGRSDPDKRIKRGVIYVVKPDGGADEISTLGIKQEEGENSRESLILGAFDLYPSERVHSLCEWELQLQQRRMKDVMILVGTSYTKRRSNRLEELGRIIILRIALAKDGTCKFAVLQKLEVPAPVRAVASYEKDGVVMCTGKNLVLKRYSKERKRLLTTTSIELQAPGYRMSVLPPVIHVSTATDSVMSYRVQNRTNPSNTAANPDRTHPVEEFVLFGSDTIARTSATHLEVTIENDARSLNGVPWLNINGESSPKLLLVSDKDKGLAALWQPPSPDIDRAGVDNRPASEISLNRSITTLRQLSNRPPWRNPSQYLADAQEPRSPSDSPTVRGALVDNLLGSSHDGTLFAFTIVDAASWRLLRFLQNLVTSVTKLTEQRPANGSNKDNEEDEEDGRTLMQLGFLDPDRQLLNTNRQTNFHINGDIVMALLRPGGVDDLVRMLHLIPRKREAPPGERAPGEPESQDSWDQEFGMDLDEALGDYEDNQRNKREVKERVERFRQLAAEFGTGQPAEDKLEEVVERVLKWVRVLLMSPM</sequence>
<dbReference type="InterPro" id="IPR058543">
    <property type="entry name" value="Beta-prop_RSE1/DDB1/CPSF1_2nd"/>
</dbReference>
<dbReference type="Pfam" id="PF03178">
    <property type="entry name" value="CPSF_A"/>
    <property type="match status" value="1"/>
</dbReference>
<dbReference type="Gene3D" id="2.130.10.10">
    <property type="entry name" value="YVTN repeat-like/Quinoprotein amine dehydrogenase"/>
    <property type="match status" value="3"/>
</dbReference>
<dbReference type="GO" id="GO:0003676">
    <property type="term" value="F:nucleic acid binding"/>
    <property type="evidence" value="ECO:0007669"/>
    <property type="project" value="InterPro"/>
</dbReference>
<feature type="compositionally biased region" description="Basic and acidic residues" evidence="4">
    <location>
        <begin position="1387"/>
        <end position="1397"/>
    </location>
</feature>
<dbReference type="InterPro" id="IPR050358">
    <property type="entry name" value="RSE1/DDB1/CFT1"/>
</dbReference>
<accession>A0A6G1G0V8</accession>
<feature type="domain" description="RSE1/DDB1/CPSF1 C-terminal" evidence="5">
    <location>
        <begin position="986"/>
        <end position="1126"/>
    </location>
</feature>